<proteinExistence type="predicted"/>
<dbReference type="KEGG" id="clus:A9F13_12g01760"/>
<name>A0AA91PY36_CLALS</name>
<accession>A0AA91PY36</accession>
<evidence type="ECO:0000313" key="1">
    <source>
        <dbReference type="EMBL" id="OVF07630.1"/>
    </source>
</evidence>
<comment type="caution">
    <text evidence="1">The sequence shown here is derived from an EMBL/GenBank/DDBJ whole genome shotgun (WGS) entry which is preliminary data.</text>
</comment>
<sequence length="738" mass="85163">MFSRHKLLMYKGLRLSRSLSLIREGSTNPTLRSNLFSSKSLPAQITSIPLNTYPNPLFGLEKNDILRLSGSELQHLLKIPYKSTCETDKFCYNVIEIIHENILENPSLAARFIHTIKDPEMKDIIMTCLTHYYESDRLRRSILLFMQNPGGLETKREILCNIDHILSRYSESPSQAANMVLNYLRKLAQTGSVNPNVILLSGEHASQLMANINSSDQATLFACLFHTNIKFKDNQKFEQFKRKLLAGSLIEKTVARTGILDAKWHDTNRFSFSAEHKRKMVYYFTFNDLVFFTQHAIKEKDVVNANLYLDLLVTKFENTKDVSNQPKQLQLVLTILLNHSMRFIGPQECLKFLRYMVESKIQVRPATLLRLLMRFREDKCYEEALLLINFLHTTSLDQAQRKILVKEIMLVISAKFSHHPRIAIGYFASLFSGENDNALKCLQDLGLLELVYGQDVFDTSFSVIERADLHEDLRGSELTHDTLKDIYSIVLRNLTPEKKSGPLVQHLFTQYLKQVKKAQENDDKKSLFHPNTIDDSIISLFMDHLLRQNPYSTSDMDLNSDKLNYTCATSMWRDFFGQVDLSRNQRKPYLVDLMISACLLKHRDLSFAGYVMKQSRQIGLPLSFNQLFPFIMFHYSNGDYNKAHQWYLLLLQNGVKSKSIAAKKLFEIARELKWDVKGTYYRSSSYARNKRAKKELAKLATNQSNYSKTKNVAHKPAHDPNLFDELGALLNAIPKNEG</sequence>
<reference evidence="1 2" key="1">
    <citation type="submission" date="2017-04" db="EMBL/GenBank/DDBJ databases">
        <title>Draft genome of the yeast Clavispora lusitaniae type strain CBS 6936.</title>
        <authorList>
            <person name="Durrens P."/>
            <person name="Klopp C."/>
            <person name="Biteau N."/>
            <person name="Fitton-Ouhabi V."/>
            <person name="Dementhon K."/>
            <person name="Accoceberry I."/>
            <person name="Sherman D.J."/>
            <person name="Noel T."/>
        </authorList>
    </citation>
    <scope>NUCLEOTIDE SEQUENCE [LARGE SCALE GENOMIC DNA]</scope>
    <source>
        <strain evidence="1 2">CBS 6936</strain>
    </source>
</reference>
<dbReference type="Proteomes" id="UP000195602">
    <property type="component" value="Unassembled WGS sequence"/>
</dbReference>
<organism evidence="1 2">
    <name type="scientific">Clavispora lusitaniae</name>
    <name type="common">Candida lusitaniae</name>
    <dbReference type="NCBI Taxonomy" id="36911"/>
    <lineage>
        <taxon>Eukaryota</taxon>
        <taxon>Fungi</taxon>
        <taxon>Dikarya</taxon>
        <taxon>Ascomycota</taxon>
        <taxon>Saccharomycotina</taxon>
        <taxon>Pichiomycetes</taxon>
        <taxon>Metschnikowiaceae</taxon>
        <taxon>Clavispora</taxon>
    </lineage>
</organism>
<protein>
    <submittedName>
        <fullName evidence="1">Uncharacterized protein</fullName>
    </submittedName>
</protein>
<evidence type="ECO:0000313" key="2">
    <source>
        <dbReference type="Proteomes" id="UP000195602"/>
    </source>
</evidence>
<dbReference type="AlphaFoldDB" id="A0AA91PY36"/>
<gene>
    <name evidence="1" type="ORF">A9F13_12g01760</name>
</gene>
<dbReference type="EMBL" id="LYUB02000012">
    <property type="protein sequence ID" value="OVF07630.1"/>
    <property type="molecule type" value="Genomic_DNA"/>
</dbReference>